<protein>
    <recommendedName>
        <fullName evidence="4">Heterokaryon incompatibility domain-containing protein</fullName>
    </recommendedName>
</protein>
<evidence type="ECO:0000256" key="1">
    <source>
        <dbReference type="SAM" id="MobiDB-lite"/>
    </source>
</evidence>
<keyword evidence="3" id="KW-1185">Reference proteome</keyword>
<sequence length="718" mass="80941">MYVCDEEERTNQENFPSSAVTEHGQQDSGVPAQKQQSSAGGTPVVPSSPADLPFPDLDSHDLDSHDPYSHVDVVCVKFKGGETLGISQDLEEEQEYHLPDVTLSAISENSQQDSGIPALNRQSSAGGRPVMPSSPADVPCADLGIDAVLEQPDVSATLVVSHNVKEEQVTLSAFKETRRAKSSIPVLNQQSYTGSKLVITSELADISCADIGIGAVLGKLNAILGTSHRLTASLNSVLEPYIARNDDFGTVYAHLRQYWSYDFARIDNLLRHSEKWIQQKERSTLADGRIRSIQIRCRRVWDLYANRVVPSWATKKTPLGISHAWMDERDRVDVLTRINQRQWPVPMPKDANLDLIRIEMLNLGAEYAWLDVLCLRQQGGIREDLRVPEWKIDVPTIGWVYRNKAVVCYFCGLGRPLRLKPGYFEDDRCWFNRAWTIQEISEKVVIGGETGDDGTLEEDIRVMFHAQLASLRKMRDSHLVFDVLSEMKTRDSTNPLDRIAGLGYILDLNYLPIYDEAQSEEDAWTALVYAMLEYSRENLLFFYPEPGDGSKCWRPSWNQILTKSLPSHQKSLGRWCEDRMVGEDLSTDSYNGYHIDSGYVRGLSHPSHNGMSRQGELDVKDEDTGSTHTFKIIADHTYPIPDGSYTLLSIVAHIPFGIGQEPPNVDALTGRDGRFWVVGRRRQDSKFEKVSVFSMPDDRERGRILDLSIEEYSRIDLC</sequence>
<feature type="region of interest" description="Disordered" evidence="1">
    <location>
        <begin position="1"/>
        <end position="65"/>
    </location>
</feature>
<proteinExistence type="predicted"/>
<dbReference type="EMBL" id="JAUEPT010000026">
    <property type="protein sequence ID" value="KAK0442464.1"/>
    <property type="molecule type" value="Genomic_DNA"/>
</dbReference>
<evidence type="ECO:0008006" key="4">
    <source>
        <dbReference type="Google" id="ProtNLM"/>
    </source>
</evidence>
<dbReference type="Proteomes" id="UP001175226">
    <property type="component" value="Unassembled WGS sequence"/>
</dbReference>
<organism evidence="2 3">
    <name type="scientific">Armillaria borealis</name>
    <dbReference type="NCBI Taxonomy" id="47425"/>
    <lineage>
        <taxon>Eukaryota</taxon>
        <taxon>Fungi</taxon>
        <taxon>Dikarya</taxon>
        <taxon>Basidiomycota</taxon>
        <taxon>Agaricomycotina</taxon>
        <taxon>Agaricomycetes</taxon>
        <taxon>Agaricomycetidae</taxon>
        <taxon>Agaricales</taxon>
        <taxon>Marasmiineae</taxon>
        <taxon>Physalacriaceae</taxon>
        <taxon>Armillaria</taxon>
    </lineage>
</organism>
<comment type="caution">
    <text evidence="2">The sequence shown here is derived from an EMBL/GenBank/DDBJ whole genome shotgun (WGS) entry which is preliminary data.</text>
</comment>
<name>A0AA39JJG9_9AGAR</name>
<accession>A0AA39JJG9</accession>
<reference evidence="2" key="1">
    <citation type="submission" date="2023-06" db="EMBL/GenBank/DDBJ databases">
        <authorList>
            <consortium name="Lawrence Berkeley National Laboratory"/>
            <person name="Ahrendt S."/>
            <person name="Sahu N."/>
            <person name="Indic B."/>
            <person name="Wong-Bajracharya J."/>
            <person name="Merenyi Z."/>
            <person name="Ke H.-M."/>
            <person name="Monk M."/>
            <person name="Kocsube S."/>
            <person name="Drula E."/>
            <person name="Lipzen A."/>
            <person name="Balint B."/>
            <person name="Henrissat B."/>
            <person name="Andreopoulos B."/>
            <person name="Martin F.M."/>
            <person name="Harder C.B."/>
            <person name="Rigling D."/>
            <person name="Ford K.L."/>
            <person name="Foster G.D."/>
            <person name="Pangilinan J."/>
            <person name="Papanicolaou A."/>
            <person name="Barry K."/>
            <person name="LaButti K."/>
            <person name="Viragh M."/>
            <person name="Koriabine M."/>
            <person name="Yan M."/>
            <person name="Riley R."/>
            <person name="Champramary S."/>
            <person name="Plett K.L."/>
            <person name="Tsai I.J."/>
            <person name="Slot J."/>
            <person name="Sipos G."/>
            <person name="Plett J."/>
            <person name="Nagy L.G."/>
            <person name="Grigoriev I.V."/>
        </authorList>
    </citation>
    <scope>NUCLEOTIDE SEQUENCE</scope>
    <source>
        <strain evidence="2">FPL87.14</strain>
    </source>
</reference>
<feature type="compositionally biased region" description="Polar residues" evidence="1">
    <location>
        <begin position="109"/>
        <end position="125"/>
    </location>
</feature>
<gene>
    <name evidence="2" type="ORF">EV421DRAFT_2082449</name>
</gene>
<evidence type="ECO:0000313" key="2">
    <source>
        <dbReference type="EMBL" id="KAK0442464.1"/>
    </source>
</evidence>
<feature type="region of interest" description="Disordered" evidence="1">
    <location>
        <begin position="109"/>
        <end position="134"/>
    </location>
</feature>
<dbReference type="AlphaFoldDB" id="A0AA39JJG9"/>
<evidence type="ECO:0000313" key="3">
    <source>
        <dbReference type="Proteomes" id="UP001175226"/>
    </source>
</evidence>